<evidence type="ECO:0000313" key="2">
    <source>
        <dbReference type="Proteomes" id="UP001175211"/>
    </source>
</evidence>
<sequence>MSSVEAPESYLAILASSSEQCSFDNAKSSSSERQTLELLDALAGICVSQAQGEPEVYASAMETSPESCTIFIIGNHEVVPQETQHYVVDICRQLTDVANLVDSAGLSHKPFTHDLHTSINGIYTSVLSFTFDKFRARLTKWNGAWLKRGAEIERRLVDETERNKFQKLKIAFNLLHQLAASFHTTDALRLHQVLATISRSWKLNNPDTKAFIHKLDLLPRTDKTDEPFLIERYLCKILKTHNETVKLISFAVSPRRGHIFRNQVKLVFLCSETRRVELDMKTAINTLVRQMDTIDEDRVFLHQFIDNGDDDQYTCRPHCECTMLATILQRWRMQQRPAPIIGVSKLSCLGCHLFFLAYNKARSQLTETDLPLEFVVTGAHNTPHLPWVSPDLTSIDPSLHAGIQQHLLRLARDASIAHVRARRRCLGSASDWSEEYEVMKVDLSLEDIFSNWKAKMNISS</sequence>
<dbReference type="EMBL" id="JAUEPS010000055">
    <property type="protein sequence ID" value="KAK0444254.1"/>
    <property type="molecule type" value="Genomic_DNA"/>
</dbReference>
<protein>
    <submittedName>
        <fullName evidence="1">Uncharacterized protein</fullName>
    </submittedName>
</protein>
<dbReference type="RefSeq" id="XP_060325039.1">
    <property type="nucleotide sequence ID" value="XM_060474445.1"/>
</dbReference>
<accession>A0AA39JKP6</accession>
<reference evidence="1" key="1">
    <citation type="submission" date="2023-06" db="EMBL/GenBank/DDBJ databases">
        <authorList>
            <consortium name="Lawrence Berkeley National Laboratory"/>
            <person name="Ahrendt S."/>
            <person name="Sahu N."/>
            <person name="Indic B."/>
            <person name="Wong-Bajracharya J."/>
            <person name="Merenyi Z."/>
            <person name="Ke H.-M."/>
            <person name="Monk M."/>
            <person name="Kocsube S."/>
            <person name="Drula E."/>
            <person name="Lipzen A."/>
            <person name="Balint B."/>
            <person name="Henrissat B."/>
            <person name="Andreopoulos B."/>
            <person name="Martin F.M."/>
            <person name="Harder C.B."/>
            <person name="Rigling D."/>
            <person name="Ford K.L."/>
            <person name="Foster G.D."/>
            <person name="Pangilinan J."/>
            <person name="Papanicolaou A."/>
            <person name="Barry K."/>
            <person name="LaButti K."/>
            <person name="Viragh M."/>
            <person name="Koriabine M."/>
            <person name="Yan M."/>
            <person name="Riley R."/>
            <person name="Champramary S."/>
            <person name="Plett K.L."/>
            <person name="Tsai I.J."/>
            <person name="Slot J."/>
            <person name="Sipos G."/>
            <person name="Plett J."/>
            <person name="Nagy L.G."/>
            <person name="Grigoriev I.V."/>
        </authorList>
    </citation>
    <scope>NUCLEOTIDE SEQUENCE</scope>
    <source>
        <strain evidence="1">CCBAS 213</strain>
    </source>
</reference>
<name>A0AA39JKP6_ARMTA</name>
<dbReference type="Pfam" id="PF14441">
    <property type="entry name" value="OTT_1508_deam"/>
    <property type="match status" value="1"/>
</dbReference>
<dbReference type="GeneID" id="85357993"/>
<dbReference type="InterPro" id="IPR027796">
    <property type="entry name" value="OTT_1508_deam-like"/>
</dbReference>
<proteinExistence type="predicted"/>
<evidence type="ECO:0000313" key="1">
    <source>
        <dbReference type="EMBL" id="KAK0444254.1"/>
    </source>
</evidence>
<organism evidence="1 2">
    <name type="scientific">Armillaria tabescens</name>
    <name type="common">Ringless honey mushroom</name>
    <name type="synonym">Agaricus tabescens</name>
    <dbReference type="NCBI Taxonomy" id="1929756"/>
    <lineage>
        <taxon>Eukaryota</taxon>
        <taxon>Fungi</taxon>
        <taxon>Dikarya</taxon>
        <taxon>Basidiomycota</taxon>
        <taxon>Agaricomycotina</taxon>
        <taxon>Agaricomycetes</taxon>
        <taxon>Agaricomycetidae</taxon>
        <taxon>Agaricales</taxon>
        <taxon>Marasmiineae</taxon>
        <taxon>Physalacriaceae</taxon>
        <taxon>Desarmillaria</taxon>
    </lineage>
</organism>
<comment type="caution">
    <text evidence="1">The sequence shown here is derived from an EMBL/GenBank/DDBJ whole genome shotgun (WGS) entry which is preliminary data.</text>
</comment>
<dbReference type="AlphaFoldDB" id="A0AA39JKP6"/>
<keyword evidence="2" id="KW-1185">Reference proteome</keyword>
<dbReference type="Proteomes" id="UP001175211">
    <property type="component" value="Unassembled WGS sequence"/>
</dbReference>
<gene>
    <name evidence="1" type="ORF">EV420DRAFT_1574986</name>
</gene>